<comment type="caution">
    <text evidence="2">The sequence shown here is derived from an EMBL/GenBank/DDBJ whole genome shotgun (WGS) entry which is preliminary data.</text>
</comment>
<evidence type="ECO:0000256" key="1">
    <source>
        <dbReference type="SAM" id="SignalP"/>
    </source>
</evidence>
<feature type="signal peptide" evidence="1">
    <location>
        <begin position="1"/>
        <end position="20"/>
    </location>
</feature>
<organism evidence="2 3">
    <name type="scientific">Candidatus Enterousia avicola</name>
    <dbReference type="NCBI Taxonomy" id="2840787"/>
    <lineage>
        <taxon>Bacteria</taxon>
        <taxon>Pseudomonadati</taxon>
        <taxon>Pseudomonadota</taxon>
        <taxon>Alphaproteobacteria</taxon>
        <taxon>Candidatus Enterousia</taxon>
    </lineage>
</organism>
<proteinExistence type="predicted"/>
<dbReference type="AlphaFoldDB" id="A0A9D1MSS2"/>
<accession>A0A9D1MSS2</accession>
<evidence type="ECO:0000313" key="3">
    <source>
        <dbReference type="Proteomes" id="UP000824142"/>
    </source>
</evidence>
<dbReference type="Proteomes" id="UP000824142">
    <property type="component" value="Unassembled WGS sequence"/>
</dbReference>
<protein>
    <recommendedName>
        <fullName evidence="4">Secreted protein</fullName>
    </recommendedName>
</protein>
<keyword evidence="1" id="KW-0732">Signal</keyword>
<evidence type="ECO:0008006" key="4">
    <source>
        <dbReference type="Google" id="ProtNLM"/>
    </source>
</evidence>
<name>A0A9D1MSS2_9PROT</name>
<reference evidence="2" key="1">
    <citation type="submission" date="2020-10" db="EMBL/GenBank/DDBJ databases">
        <authorList>
            <person name="Gilroy R."/>
        </authorList>
    </citation>
    <scope>NUCLEOTIDE SEQUENCE</scope>
    <source>
        <strain evidence="2">CHK136-897</strain>
    </source>
</reference>
<sequence>MIRFMMCLFLSFGLFAPALADDNFSVDYSYNLAWSDIEKPLRSIFSESETDSFVEMLMSYGYYNEALKCISISMYELGTNCYGFALKLKNLEESETLLDQCLNMTFAVFENATAKQSSDTDTEGGDDIYNVSYKFTALNRQGMANTFFAGRLQAYIINKYCKEMKATLSCVPSAKLECDFRDDIQFLERDMNLYCDRKNWEVWENSDGTYEIKLKR</sequence>
<feature type="chain" id="PRO_5039104874" description="Secreted protein" evidence="1">
    <location>
        <begin position="21"/>
        <end position="216"/>
    </location>
</feature>
<evidence type="ECO:0000313" key="2">
    <source>
        <dbReference type="EMBL" id="HIU65829.1"/>
    </source>
</evidence>
<dbReference type="EMBL" id="DVNO01000036">
    <property type="protein sequence ID" value="HIU65829.1"/>
    <property type="molecule type" value="Genomic_DNA"/>
</dbReference>
<gene>
    <name evidence="2" type="ORF">IAC63_04300</name>
</gene>
<reference evidence="2" key="2">
    <citation type="journal article" date="2021" name="PeerJ">
        <title>Extensive microbial diversity within the chicken gut microbiome revealed by metagenomics and culture.</title>
        <authorList>
            <person name="Gilroy R."/>
            <person name="Ravi A."/>
            <person name="Getino M."/>
            <person name="Pursley I."/>
            <person name="Horton D.L."/>
            <person name="Alikhan N.F."/>
            <person name="Baker D."/>
            <person name="Gharbi K."/>
            <person name="Hall N."/>
            <person name="Watson M."/>
            <person name="Adriaenssens E.M."/>
            <person name="Foster-Nyarko E."/>
            <person name="Jarju S."/>
            <person name="Secka A."/>
            <person name="Antonio M."/>
            <person name="Oren A."/>
            <person name="Chaudhuri R.R."/>
            <person name="La Ragione R."/>
            <person name="Hildebrand F."/>
            <person name="Pallen M.J."/>
        </authorList>
    </citation>
    <scope>NUCLEOTIDE SEQUENCE</scope>
    <source>
        <strain evidence="2">CHK136-897</strain>
    </source>
</reference>